<keyword evidence="4" id="KW-0254">Endocytosis</keyword>
<dbReference type="FunFam" id="2.10.25.10:FF:000009">
    <property type="entry name" value="Low-density lipoprotein receptor isoform 1"/>
    <property type="match status" value="1"/>
</dbReference>
<sequence length="578" mass="64084">MMILFFVLFHFLRGTEGTKTEPAETICTVSACFTFSLTPLAFEDAQNNCQDNGGNLAVVTDGNEAAEIHSALSRIVKKHPGNHFQFWIGLKLRKGNCAVLKDDFRGFKWINGMKDTKYANWDREPKFTCIEDRCVAINHTSYPLETADLKWRDRSCKDGVGFVCKFNFKGMCKSLVLAGPGEITYTTPFVTRPLSDGNALTMLPYGTSAAITCQGEETYSVCKDINGFFGWTNPGPFCVSTLQSCKHTNGSCDHHCMESEHGEVTCGCREGYELGEDKVTCVQKDLCKDSLCKFGCVSGHTRYICTCPSGFQLAEDEISCTDIDECADAGESRVCEHTCVNINGSYDCICKNGYKMVDGKCQDIDECIEHNCPQQCLNSEGSFSCYCVVGYNRSSNGLSCVDIDECINSPCEGNCINTIGSYKCFCEGNNKLATNGITCIPIQGLNTIPTKMSKEAKESQDSKRVNLNVTTDHELFKDTHSFGMYDESTTTRYEVKSSYTANNSLFSPTLEAPYSNRSVLEKNSFTDTWMFVSIMSSVAGLVILIIVILIVVASFYNREKSKKKKNLTPDNYCWVSSD</sequence>
<accession>A0A3B3T7J1</accession>
<dbReference type="PROSITE" id="PS01187">
    <property type="entry name" value="EGF_CA"/>
    <property type="match status" value="1"/>
</dbReference>
<dbReference type="OrthoDB" id="10045365at2759"/>
<dbReference type="PANTHER" id="PTHR14789">
    <property type="entry name" value="CHONDROLECTIN VARIANT CHODLFDELTAE"/>
    <property type="match status" value="1"/>
</dbReference>
<evidence type="ECO:0000256" key="2">
    <source>
        <dbReference type="ARBA" id="ARBA00022536"/>
    </source>
</evidence>
<keyword evidence="10 15" id="KW-0472">Membrane</keyword>
<feature type="domain" description="C-type lectin" evidence="18">
    <location>
        <begin position="28"/>
        <end position="165"/>
    </location>
</feature>
<dbReference type="Gene3D" id="2.10.25.10">
    <property type="entry name" value="Laminin"/>
    <property type="match status" value="5"/>
</dbReference>
<evidence type="ECO:0000256" key="11">
    <source>
        <dbReference type="ARBA" id="ARBA00023157"/>
    </source>
</evidence>
<comment type="subcellular location">
    <subcellularLocation>
        <location evidence="1">Membrane</location>
        <topology evidence="1">Single-pass type I membrane protein</topology>
    </subcellularLocation>
</comment>
<dbReference type="KEGG" id="pki:111858002"/>
<dbReference type="Ensembl" id="ENSPKIT00000019428.1">
    <property type="protein sequence ID" value="ENSPKIP00000038438.1"/>
    <property type="gene ID" value="ENSPKIG00000016217.1"/>
</dbReference>
<evidence type="ECO:0000256" key="1">
    <source>
        <dbReference type="ARBA" id="ARBA00004479"/>
    </source>
</evidence>
<dbReference type="InterPro" id="IPR000152">
    <property type="entry name" value="EGF-type_Asp/Asn_hydroxyl_site"/>
</dbReference>
<evidence type="ECO:0000259" key="17">
    <source>
        <dbReference type="PROSITE" id="PS50026"/>
    </source>
</evidence>
<dbReference type="SMART" id="SM00181">
    <property type="entry name" value="EGF"/>
    <property type="match status" value="5"/>
</dbReference>
<evidence type="ECO:0000256" key="5">
    <source>
        <dbReference type="ARBA" id="ARBA00022692"/>
    </source>
</evidence>
<dbReference type="PROSITE" id="PS50026">
    <property type="entry name" value="EGF_3"/>
    <property type="match status" value="2"/>
</dbReference>
<evidence type="ECO:0000256" key="13">
    <source>
        <dbReference type="ARBA" id="ARBA00023180"/>
    </source>
</evidence>
<evidence type="ECO:0000256" key="14">
    <source>
        <dbReference type="PROSITE-ProRule" id="PRU00076"/>
    </source>
</evidence>
<dbReference type="PANTHER" id="PTHR14789:SF8">
    <property type="entry name" value="C-TYPE LECTIN DOMAIN FAMILY 14 MEMBER A PRECURSOR-RELATED"/>
    <property type="match status" value="1"/>
</dbReference>
<proteinExistence type="predicted"/>
<feature type="chain" id="PRO_5017332885" evidence="16">
    <location>
        <begin position="18"/>
        <end position="578"/>
    </location>
</feature>
<organism evidence="19 20">
    <name type="scientific">Paramormyrops kingsleyae</name>
    <dbReference type="NCBI Taxonomy" id="1676925"/>
    <lineage>
        <taxon>Eukaryota</taxon>
        <taxon>Metazoa</taxon>
        <taxon>Chordata</taxon>
        <taxon>Craniata</taxon>
        <taxon>Vertebrata</taxon>
        <taxon>Euteleostomi</taxon>
        <taxon>Actinopterygii</taxon>
        <taxon>Neopterygii</taxon>
        <taxon>Teleostei</taxon>
        <taxon>Osteoglossocephala</taxon>
        <taxon>Osteoglossomorpha</taxon>
        <taxon>Osteoglossiformes</taxon>
        <taxon>Mormyridae</taxon>
        <taxon>Paramormyrops</taxon>
    </lineage>
</organism>
<name>A0A3B3T7J1_9TELE</name>
<comment type="caution">
    <text evidence="14">Lacks conserved residue(s) required for the propagation of feature annotation.</text>
</comment>
<dbReference type="FunFam" id="2.10.25.10:FF:000005">
    <property type="entry name" value="Fibrillin 2"/>
    <property type="match status" value="1"/>
</dbReference>
<dbReference type="SMART" id="SM00179">
    <property type="entry name" value="EGF_CA"/>
    <property type="match status" value="4"/>
</dbReference>
<dbReference type="Proteomes" id="UP000261540">
    <property type="component" value="Unplaced"/>
</dbReference>
<dbReference type="SUPFAM" id="SSF56436">
    <property type="entry name" value="C-type lectin-like"/>
    <property type="match status" value="1"/>
</dbReference>
<keyword evidence="3" id="KW-0597">Phosphoprotein</keyword>
<dbReference type="SUPFAM" id="SSF57184">
    <property type="entry name" value="Growth factor receptor domain"/>
    <property type="match status" value="2"/>
</dbReference>
<dbReference type="STRING" id="1676925.ENSPKIP00000038438"/>
<dbReference type="InterPro" id="IPR016186">
    <property type="entry name" value="C-type_lectin-like/link_sf"/>
</dbReference>
<keyword evidence="5 15" id="KW-0812">Transmembrane</keyword>
<keyword evidence="9 15" id="KW-1133">Transmembrane helix</keyword>
<keyword evidence="6 16" id="KW-0732">Signal</keyword>
<feature type="signal peptide" evidence="16">
    <location>
        <begin position="1"/>
        <end position="17"/>
    </location>
</feature>
<evidence type="ECO:0000256" key="12">
    <source>
        <dbReference type="ARBA" id="ARBA00023170"/>
    </source>
</evidence>
<feature type="domain" description="EGF-like" evidence="17">
    <location>
        <begin position="402"/>
        <end position="440"/>
    </location>
</feature>
<dbReference type="PROSITE" id="PS01186">
    <property type="entry name" value="EGF_2"/>
    <property type="match status" value="2"/>
</dbReference>
<dbReference type="InterPro" id="IPR000742">
    <property type="entry name" value="EGF"/>
</dbReference>
<keyword evidence="7" id="KW-0430">Lectin</keyword>
<dbReference type="CTD" id="22918"/>
<dbReference type="InterPro" id="IPR001304">
    <property type="entry name" value="C-type_lectin-like"/>
</dbReference>
<evidence type="ECO:0000256" key="4">
    <source>
        <dbReference type="ARBA" id="ARBA00022583"/>
    </source>
</evidence>
<dbReference type="InterPro" id="IPR051505">
    <property type="entry name" value="C-type_lectin_domain"/>
</dbReference>
<evidence type="ECO:0000256" key="6">
    <source>
        <dbReference type="ARBA" id="ARBA00022729"/>
    </source>
</evidence>
<evidence type="ECO:0000256" key="8">
    <source>
        <dbReference type="ARBA" id="ARBA00022737"/>
    </source>
</evidence>
<dbReference type="Gene3D" id="3.10.100.10">
    <property type="entry name" value="Mannose-Binding Protein A, subunit A"/>
    <property type="match status" value="1"/>
</dbReference>
<dbReference type="Pfam" id="PF00059">
    <property type="entry name" value="Lectin_C"/>
    <property type="match status" value="1"/>
</dbReference>
<keyword evidence="2 14" id="KW-0245">EGF-like domain</keyword>
<evidence type="ECO:0000256" key="15">
    <source>
        <dbReference type="SAM" id="Phobius"/>
    </source>
</evidence>
<evidence type="ECO:0000256" key="10">
    <source>
        <dbReference type="ARBA" id="ARBA00023136"/>
    </source>
</evidence>
<feature type="domain" description="EGF-like" evidence="17">
    <location>
        <begin position="322"/>
        <end position="362"/>
    </location>
</feature>
<dbReference type="SMART" id="SM00034">
    <property type="entry name" value="CLECT"/>
    <property type="match status" value="1"/>
</dbReference>
<keyword evidence="12" id="KW-0675">Receptor</keyword>
<evidence type="ECO:0000256" key="7">
    <source>
        <dbReference type="ARBA" id="ARBA00022734"/>
    </source>
</evidence>
<evidence type="ECO:0000259" key="18">
    <source>
        <dbReference type="PROSITE" id="PS50041"/>
    </source>
</evidence>
<dbReference type="Pfam" id="PF07645">
    <property type="entry name" value="EGF_CA"/>
    <property type="match status" value="2"/>
</dbReference>
<dbReference type="CDD" id="cd00054">
    <property type="entry name" value="EGF_CA"/>
    <property type="match status" value="2"/>
</dbReference>
<evidence type="ECO:0000256" key="3">
    <source>
        <dbReference type="ARBA" id="ARBA00022553"/>
    </source>
</evidence>
<dbReference type="GO" id="GO:0030246">
    <property type="term" value="F:carbohydrate binding"/>
    <property type="evidence" value="ECO:0007669"/>
    <property type="project" value="UniProtKB-KW"/>
</dbReference>
<keyword evidence="11" id="KW-1015">Disulfide bond</keyword>
<dbReference type="GO" id="GO:0005509">
    <property type="term" value="F:calcium ion binding"/>
    <property type="evidence" value="ECO:0007669"/>
    <property type="project" value="InterPro"/>
</dbReference>
<feature type="transmembrane region" description="Helical" evidence="15">
    <location>
        <begin position="529"/>
        <end position="556"/>
    </location>
</feature>
<evidence type="ECO:0000313" key="19">
    <source>
        <dbReference type="Ensembl" id="ENSPKIP00000038438.1"/>
    </source>
</evidence>
<protein>
    <submittedName>
        <fullName evidence="19">Complement component C1q receptor-like</fullName>
    </submittedName>
</protein>
<keyword evidence="13" id="KW-0325">Glycoprotein</keyword>
<dbReference type="PROSITE" id="PS00010">
    <property type="entry name" value="ASX_HYDROXYL"/>
    <property type="match status" value="2"/>
</dbReference>
<dbReference type="GO" id="GO:0006897">
    <property type="term" value="P:endocytosis"/>
    <property type="evidence" value="ECO:0007669"/>
    <property type="project" value="UniProtKB-KW"/>
</dbReference>
<dbReference type="InterPro" id="IPR026823">
    <property type="entry name" value="cEGF"/>
</dbReference>
<reference evidence="19" key="1">
    <citation type="submission" date="2025-08" db="UniProtKB">
        <authorList>
            <consortium name="Ensembl"/>
        </authorList>
    </citation>
    <scope>IDENTIFICATION</scope>
</reference>
<dbReference type="InterPro" id="IPR016187">
    <property type="entry name" value="CTDL_fold"/>
</dbReference>
<dbReference type="PROSITE" id="PS50041">
    <property type="entry name" value="C_TYPE_LECTIN_2"/>
    <property type="match status" value="1"/>
</dbReference>
<dbReference type="InterPro" id="IPR009030">
    <property type="entry name" value="Growth_fac_rcpt_cys_sf"/>
</dbReference>
<dbReference type="GO" id="GO:0016020">
    <property type="term" value="C:membrane"/>
    <property type="evidence" value="ECO:0007669"/>
    <property type="project" value="UniProtKB-SubCell"/>
</dbReference>
<dbReference type="AlphaFoldDB" id="A0A3B3T7J1"/>
<reference evidence="19" key="2">
    <citation type="submission" date="2025-09" db="UniProtKB">
        <authorList>
            <consortium name="Ensembl"/>
        </authorList>
    </citation>
    <scope>IDENTIFICATION</scope>
</reference>
<evidence type="ECO:0000313" key="20">
    <source>
        <dbReference type="Proteomes" id="UP000261540"/>
    </source>
</evidence>
<evidence type="ECO:0000256" key="9">
    <source>
        <dbReference type="ARBA" id="ARBA00022989"/>
    </source>
</evidence>
<dbReference type="GeneTree" id="ENSGT00940000167312"/>
<dbReference type="Pfam" id="PF12662">
    <property type="entry name" value="cEGF"/>
    <property type="match status" value="1"/>
</dbReference>
<dbReference type="InterPro" id="IPR001881">
    <property type="entry name" value="EGF-like_Ca-bd_dom"/>
</dbReference>
<evidence type="ECO:0000256" key="16">
    <source>
        <dbReference type="SAM" id="SignalP"/>
    </source>
</evidence>
<keyword evidence="8" id="KW-0677">Repeat</keyword>
<dbReference type="InterPro" id="IPR049883">
    <property type="entry name" value="NOTCH1_EGF-like"/>
</dbReference>
<dbReference type="InterPro" id="IPR018097">
    <property type="entry name" value="EGF_Ca-bd_CS"/>
</dbReference>
<keyword evidence="20" id="KW-1185">Reference proteome</keyword>